<dbReference type="eggNOG" id="ENOG5032X4B">
    <property type="taxonomic scope" value="Bacteria"/>
</dbReference>
<evidence type="ECO:0000256" key="1">
    <source>
        <dbReference type="SAM" id="Phobius"/>
    </source>
</evidence>
<dbReference type="HOGENOM" id="CLU_700035_0_0_9"/>
<feature type="transmembrane region" description="Helical" evidence="1">
    <location>
        <begin position="47"/>
        <end position="68"/>
    </location>
</feature>
<feature type="domain" description="DUF1266" evidence="2">
    <location>
        <begin position="236"/>
        <end position="394"/>
    </location>
</feature>
<evidence type="ECO:0000313" key="4">
    <source>
        <dbReference type="Proteomes" id="UP000016233"/>
    </source>
</evidence>
<keyword evidence="1" id="KW-0812">Transmembrane</keyword>
<dbReference type="RefSeq" id="WP_021002730.1">
    <property type="nucleotide sequence ID" value="NC_022246.1"/>
</dbReference>
<accession>T1ZDZ3</accession>
<keyword evidence="1" id="KW-1133">Transmembrane helix</keyword>
<sequence length="394" mass="45283">MLSFKQWKEQFYWKSRKVNKMLTLLGGLLGLAAATAILYSFAVSNEVHPHLIIFALLPWLGIIWFSIFDKGETNNSSETYWNIGKEERKSKFDKPMPSLDGFGFVVGLVFSYFSIYLSEVLALAYTQQQTDSKADLLSLFIDIFVNLLKVDRANYYVWYYWIGLTIVLFIALGGTALVTYIYSKTHLTPGRKLTDTEKAKLAYGAVLFTRNGLSYEYLLGYLPTGRISVKDAKEMLAVDWDIYNKQDVLQTVTDLLADNFINGLDQLLKDIRSGEANIGDQAVYDDIVNNLIAHYQYTDVELGKIQTLKAWNYDRLVNLLRYAYVAKYISEQEMWTAIDQAIIGAKRHYHNWRQYFAAVLLGRSLGWGGDFESNRIVVMKLLNNPNSIYKQYPF</sequence>
<dbReference type="EMBL" id="CP003857">
    <property type="protein sequence ID" value="AGU76158.1"/>
    <property type="molecule type" value="Genomic_DNA"/>
</dbReference>
<protein>
    <recommendedName>
        <fullName evidence="2">DUF1266 domain-containing protein</fullName>
    </recommendedName>
</protein>
<dbReference type="KEGG" id="sib:SIR_0790"/>
<gene>
    <name evidence="3" type="ORF">SIR_0790</name>
</gene>
<dbReference type="InterPro" id="IPR009677">
    <property type="entry name" value="DUF1266"/>
</dbReference>
<feature type="transmembrane region" description="Helical" evidence="1">
    <location>
        <begin position="21"/>
        <end position="41"/>
    </location>
</feature>
<evidence type="ECO:0000259" key="2">
    <source>
        <dbReference type="Pfam" id="PF06889"/>
    </source>
</evidence>
<dbReference type="OrthoDB" id="6820768at2"/>
<dbReference type="Pfam" id="PF06889">
    <property type="entry name" value="DUF1266"/>
    <property type="match status" value="1"/>
</dbReference>
<reference evidence="3 4" key="1">
    <citation type="journal article" date="2013" name="BMC Genomics">
        <title>Phylogenetic relationship and virulence inference of Streptococcus Anginosus Group: curated annotation and whole-genome comparative analysis support distinct species designation.</title>
        <authorList>
            <person name="Olson A.B."/>
            <person name="Kent H."/>
            <person name="Sibley C.D."/>
            <person name="Grinwis M.E."/>
            <person name="Mabon P."/>
            <person name="Ouellette C."/>
            <person name="Tyson S."/>
            <person name="Graham M."/>
            <person name="Tyler S.D."/>
            <person name="Van Domselaar G."/>
            <person name="Surette M.G."/>
            <person name="Corbett C.R."/>
        </authorList>
    </citation>
    <scope>NUCLEOTIDE SEQUENCE [LARGE SCALE GENOMIC DNA]</scope>
    <source>
        <strain evidence="3 4">B196</strain>
    </source>
</reference>
<dbReference type="AlphaFoldDB" id="T1ZDZ3"/>
<organism evidence="3 4">
    <name type="scientific">Streptococcus intermedius B196</name>
    <dbReference type="NCBI Taxonomy" id="862967"/>
    <lineage>
        <taxon>Bacteria</taxon>
        <taxon>Bacillati</taxon>
        <taxon>Bacillota</taxon>
        <taxon>Bacilli</taxon>
        <taxon>Lactobacillales</taxon>
        <taxon>Streptococcaceae</taxon>
        <taxon>Streptococcus</taxon>
        <taxon>Streptococcus anginosus group</taxon>
    </lineage>
</organism>
<keyword evidence="1" id="KW-0472">Membrane</keyword>
<name>T1ZDZ3_STRIT</name>
<evidence type="ECO:0000313" key="3">
    <source>
        <dbReference type="EMBL" id="AGU76158.1"/>
    </source>
</evidence>
<dbReference type="Proteomes" id="UP000016233">
    <property type="component" value="Chromosome"/>
</dbReference>
<feature type="transmembrane region" description="Helical" evidence="1">
    <location>
        <begin position="98"/>
        <end position="117"/>
    </location>
</feature>
<dbReference type="PATRIC" id="fig|862967.3.peg.790"/>
<feature type="transmembrane region" description="Helical" evidence="1">
    <location>
        <begin position="158"/>
        <end position="182"/>
    </location>
</feature>
<proteinExistence type="predicted"/>
<keyword evidence="4" id="KW-1185">Reference proteome</keyword>